<dbReference type="InterPro" id="IPR015996">
    <property type="entry name" value="UCP028451"/>
</dbReference>
<name>A0ABT6Y473_9BACT</name>
<proteinExistence type="predicted"/>
<dbReference type="PIRSF" id="PIRSF028451">
    <property type="entry name" value="UCP028451"/>
    <property type="match status" value="1"/>
</dbReference>
<protein>
    <submittedName>
        <fullName evidence="1">DUF2461 domain-containing protein</fullName>
    </submittedName>
</protein>
<dbReference type="NCBIfam" id="TIGR02453">
    <property type="entry name" value="TIGR02453 family protein"/>
    <property type="match status" value="1"/>
</dbReference>
<dbReference type="Pfam" id="PF09365">
    <property type="entry name" value="DUF2461"/>
    <property type="match status" value="1"/>
</dbReference>
<evidence type="ECO:0000313" key="1">
    <source>
        <dbReference type="EMBL" id="MDI9858357.1"/>
    </source>
</evidence>
<gene>
    <name evidence="1" type="ORF">QM524_03935</name>
</gene>
<accession>A0ABT6Y473</accession>
<dbReference type="PANTHER" id="PTHR36452">
    <property type="entry name" value="CHROMOSOME 12, WHOLE GENOME SHOTGUN SEQUENCE"/>
    <property type="match status" value="1"/>
</dbReference>
<sequence length="228" mass="26420">MAITQQTFEYLNQLKINNNREWFHANKKEYDGVKASFEETIQELINTIGTFENLSGVKIKDCNYRIARDVRFSANKAPYKTWLSASFSEGGRKSGKMDYYLHIEDGGSFLGGGMYSPTAEQLAAFRQEIDFSPESLKGIIFDPLFVKTFGTPEGEKVKTSPKGYDKNHPEIELLKWKQMFFWKKFTNEEVLSPNFVEQVTETCKVLKPYLDYLNVIFFDHEEPDIQLL</sequence>
<dbReference type="Proteomes" id="UP001236507">
    <property type="component" value="Unassembled WGS sequence"/>
</dbReference>
<dbReference type="EMBL" id="JASHIF010000002">
    <property type="protein sequence ID" value="MDI9858357.1"/>
    <property type="molecule type" value="Genomic_DNA"/>
</dbReference>
<comment type="caution">
    <text evidence="1">The sequence shown here is derived from an EMBL/GenBank/DDBJ whole genome shotgun (WGS) entry which is preliminary data.</text>
</comment>
<evidence type="ECO:0000313" key="2">
    <source>
        <dbReference type="Proteomes" id="UP001236507"/>
    </source>
</evidence>
<organism evidence="1 2">
    <name type="scientific">Flectobacillus roseus</name>
    <dbReference type="NCBI Taxonomy" id="502259"/>
    <lineage>
        <taxon>Bacteria</taxon>
        <taxon>Pseudomonadati</taxon>
        <taxon>Bacteroidota</taxon>
        <taxon>Cytophagia</taxon>
        <taxon>Cytophagales</taxon>
        <taxon>Flectobacillaceae</taxon>
        <taxon>Flectobacillus</taxon>
    </lineage>
</organism>
<dbReference type="InterPro" id="IPR012808">
    <property type="entry name" value="CHP02453"/>
</dbReference>
<reference evidence="1 2" key="1">
    <citation type="submission" date="2023-05" db="EMBL/GenBank/DDBJ databases">
        <title>Novel species of genus Flectobacillus isolated from stream in China.</title>
        <authorList>
            <person name="Lu H."/>
        </authorList>
    </citation>
    <scope>NUCLEOTIDE SEQUENCE [LARGE SCALE GENOMIC DNA]</scope>
    <source>
        <strain evidence="1 2">KCTC 42575</strain>
    </source>
</reference>
<dbReference type="RefSeq" id="WP_205749592.1">
    <property type="nucleotide sequence ID" value="NZ_JASHIF010000002.1"/>
</dbReference>
<keyword evidence="2" id="KW-1185">Reference proteome</keyword>
<dbReference type="PANTHER" id="PTHR36452:SF1">
    <property type="entry name" value="DUF2461 DOMAIN-CONTAINING PROTEIN"/>
    <property type="match status" value="1"/>
</dbReference>